<dbReference type="InterPro" id="IPR006805">
    <property type="entry name" value="Anth_synth_I_N"/>
</dbReference>
<dbReference type="InterPro" id="IPR005802">
    <property type="entry name" value="ADC_synth_comp_1"/>
</dbReference>
<dbReference type="PANTHER" id="PTHR11236:SF50">
    <property type="entry name" value="AMINODEOXYCHORISMATE SYNTHASE COMPONENT 1"/>
    <property type="match status" value="1"/>
</dbReference>
<reference evidence="7" key="1">
    <citation type="submission" date="2016-10" db="EMBL/GenBank/DDBJ databases">
        <authorList>
            <person name="Varghese N."/>
            <person name="Submissions S."/>
        </authorList>
    </citation>
    <scope>NUCLEOTIDE SEQUENCE [LARGE SCALE GENOMIC DNA]</scope>
    <source>
        <strain evidence="7">DSM 217</strain>
    </source>
</reference>
<evidence type="ECO:0000256" key="1">
    <source>
        <dbReference type="ARBA" id="ARBA00013139"/>
    </source>
</evidence>
<sequence length="459" mass="50938">MPPCVREFPYRPDSSPVFETLVRRAWPVFLDSGRPASTLGRYDILTADPRVTLVTHGDRTEIRDAQGVRSSPADPFALLDAALGPRRPRIPGLPFWGGAIGYFAYDLARRLERLPSVAEDAEGIPDMAIGIYDWALVVDHVRGRSRLVAQDSACLDEVFGRLIRALSGADPATGAFRVLAPVRSNLSRARYLSALDRIRHYLHEGDCYQVNFAQRFAAPAQGDAWQAYKGLRRLNPAPFGAYLATPDCRVLCSSPERFLRVRGDRVETKPIKGTRPRGSHPAEDRRLAESLRRSTKDRAENLMIVDLLRNDLGKVCAIGSVHVPTLFEVESYTRVHHLVSTVRGRLADGRNAVDLLRACFPGGSITGAPKLRAMEIIEELEPHRRGIYCGAIGYLGYDGTMDTNIAIRTLVHSAGVIRLWAGGGIVADSDPESEYRETYDKAAPLLELLARLHSQQRRR</sequence>
<feature type="region of interest" description="Disordered" evidence="3">
    <location>
        <begin position="269"/>
        <end position="292"/>
    </location>
</feature>
<dbReference type="GO" id="GO:0000162">
    <property type="term" value="P:L-tryptophan biosynthetic process"/>
    <property type="evidence" value="ECO:0007669"/>
    <property type="project" value="TreeGrafter"/>
</dbReference>
<dbReference type="Pfam" id="PF04715">
    <property type="entry name" value="Anth_synt_I_N"/>
    <property type="match status" value="1"/>
</dbReference>
<organism evidence="6 7">
    <name type="scientific">Thiocapsa roseopersicina</name>
    <dbReference type="NCBI Taxonomy" id="1058"/>
    <lineage>
        <taxon>Bacteria</taxon>
        <taxon>Pseudomonadati</taxon>
        <taxon>Pseudomonadota</taxon>
        <taxon>Gammaproteobacteria</taxon>
        <taxon>Chromatiales</taxon>
        <taxon>Chromatiaceae</taxon>
        <taxon>Thiocapsa</taxon>
    </lineage>
</organism>
<dbReference type="EC" id="2.6.1.85" evidence="1"/>
<dbReference type="EMBL" id="FNNZ01000028">
    <property type="protein sequence ID" value="SDX46292.1"/>
    <property type="molecule type" value="Genomic_DNA"/>
</dbReference>
<dbReference type="SUPFAM" id="SSF56322">
    <property type="entry name" value="ADC synthase"/>
    <property type="match status" value="1"/>
</dbReference>
<accession>A0A1H3BWA9</accession>
<protein>
    <recommendedName>
        <fullName evidence="1">aminodeoxychorismate synthase</fullName>
        <ecNumber evidence="1">2.6.1.85</ecNumber>
    </recommendedName>
</protein>
<dbReference type="InterPro" id="IPR015890">
    <property type="entry name" value="Chorismate_C"/>
</dbReference>
<dbReference type="NCBIfam" id="TIGR00553">
    <property type="entry name" value="pabB"/>
    <property type="match status" value="1"/>
</dbReference>
<dbReference type="Gene3D" id="3.60.120.10">
    <property type="entry name" value="Anthranilate synthase"/>
    <property type="match status" value="1"/>
</dbReference>
<evidence type="ECO:0000256" key="2">
    <source>
        <dbReference type="ARBA" id="ARBA00022679"/>
    </source>
</evidence>
<dbReference type="AlphaFoldDB" id="A0A1H3BWA9"/>
<dbReference type="InterPro" id="IPR005801">
    <property type="entry name" value="ADC_synthase"/>
</dbReference>
<dbReference type="PRINTS" id="PR00095">
    <property type="entry name" value="ANTSNTHASEI"/>
</dbReference>
<feature type="compositionally biased region" description="Basic and acidic residues" evidence="3">
    <location>
        <begin position="280"/>
        <end position="292"/>
    </location>
</feature>
<evidence type="ECO:0000259" key="4">
    <source>
        <dbReference type="Pfam" id="PF00425"/>
    </source>
</evidence>
<dbReference type="RefSeq" id="WP_093036963.1">
    <property type="nucleotide sequence ID" value="NZ_FNNZ01000028.1"/>
</dbReference>
<dbReference type="STRING" id="1058.SAMN05421783_1288"/>
<gene>
    <name evidence="6" type="ORF">SAMN05421783_1288</name>
</gene>
<evidence type="ECO:0000313" key="7">
    <source>
        <dbReference type="Proteomes" id="UP000198816"/>
    </source>
</evidence>
<evidence type="ECO:0000256" key="3">
    <source>
        <dbReference type="SAM" id="MobiDB-lite"/>
    </source>
</evidence>
<dbReference type="OrthoDB" id="9803598at2"/>
<dbReference type="GO" id="GO:0046820">
    <property type="term" value="F:4-amino-4-deoxychorismate synthase activity"/>
    <property type="evidence" value="ECO:0007669"/>
    <property type="project" value="UniProtKB-EC"/>
</dbReference>
<keyword evidence="7" id="KW-1185">Reference proteome</keyword>
<feature type="domain" description="Chorismate-utilising enzyme C-terminal" evidence="4">
    <location>
        <begin position="188"/>
        <end position="441"/>
    </location>
</feature>
<proteinExistence type="predicted"/>
<keyword evidence="2" id="KW-0808">Transferase</keyword>
<feature type="domain" description="Anthranilate synthase component I N-terminal" evidence="5">
    <location>
        <begin position="17"/>
        <end position="144"/>
    </location>
</feature>
<evidence type="ECO:0000259" key="5">
    <source>
        <dbReference type="Pfam" id="PF04715"/>
    </source>
</evidence>
<dbReference type="Pfam" id="PF00425">
    <property type="entry name" value="Chorismate_bind"/>
    <property type="match status" value="1"/>
</dbReference>
<name>A0A1H3BWA9_THIRO</name>
<dbReference type="PANTHER" id="PTHR11236">
    <property type="entry name" value="AMINOBENZOATE/ANTHRANILATE SYNTHASE"/>
    <property type="match status" value="1"/>
</dbReference>
<dbReference type="Proteomes" id="UP000198816">
    <property type="component" value="Unassembled WGS sequence"/>
</dbReference>
<dbReference type="InterPro" id="IPR019999">
    <property type="entry name" value="Anth_synth_I-like"/>
</dbReference>
<dbReference type="GO" id="GO:0009396">
    <property type="term" value="P:folic acid-containing compound biosynthetic process"/>
    <property type="evidence" value="ECO:0007669"/>
    <property type="project" value="InterPro"/>
</dbReference>
<evidence type="ECO:0000313" key="6">
    <source>
        <dbReference type="EMBL" id="SDX46292.1"/>
    </source>
</evidence>